<dbReference type="AlphaFoldDB" id="A0A2K1X290"/>
<evidence type="ECO:0000313" key="1">
    <source>
        <dbReference type="EMBL" id="PNS94889.1"/>
    </source>
</evidence>
<name>A0A2K1X290_POPTR</name>
<dbReference type="Proteomes" id="UP000006729">
    <property type="component" value="Chromosome 17"/>
</dbReference>
<dbReference type="InterPro" id="IPR008547">
    <property type="entry name" value="DUF829_TMEM53"/>
</dbReference>
<organism evidence="1 2">
    <name type="scientific">Populus trichocarpa</name>
    <name type="common">Western balsam poplar</name>
    <name type="synonym">Populus balsamifera subsp. trichocarpa</name>
    <dbReference type="NCBI Taxonomy" id="3694"/>
    <lineage>
        <taxon>Eukaryota</taxon>
        <taxon>Viridiplantae</taxon>
        <taxon>Streptophyta</taxon>
        <taxon>Embryophyta</taxon>
        <taxon>Tracheophyta</taxon>
        <taxon>Spermatophyta</taxon>
        <taxon>Magnoliopsida</taxon>
        <taxon>eudicotyledons</taxon>
        <taxon>Gunneridae</taxon>
        <taxon>Pentapetalae</taxon>
        <taxon>rosids</taxon>
        <taxon>fabids</taxon>
        <taxon>Malpighiales</taxon>
        <taxon>Salicaceae</taxon>
        <taxon>Saliceae</taxon>
        <taxon>Populus</taxon>
    </lineage>
</organism>
<dbReference type="InParanoid" id="A0A2K1X290"/>
<evidence type="ECO:0000313" key="2">
    <source>
        <dbReference type="Proteomes" id="UP000006729"/>
    </source>
</evidence>
<proteinExistence type="predicted"/>
<keyword evidence="2" id="KW-1185">Reference proteome</keyword>
<dbReference type="PANTHER" id="PTHR12265:SF0">
    <property type="entry name" value="EXPRESSED PROTEIN"/>
    <property type="match status" value="1"/>
</dbReference>
<reference evidence="1 2" key="1">
    <citation type="journal article" date="2006" name="Science">
        <title>The genome of black cottonwood, Populus trichocarpa (Torr. &amp; Gray).</title>
        <authorList>
            <person name="Tuskan G.A."/>
            <person name="Difazio S."/>
            <person name="Jansson S."/>
            <person name="Bohlmann J."/>
            <person name="Grigoriev I."/>
            <person name="Hellsten U."/>
            <person name="Putnam N."/>
            <person name="Ralph S."/>
            <person name="Rombauts S."/>
            <person name="Salamov A."/>
            <person name="Schein J."/>
            <person name="Sterck L."/>
            <person name="Aerts A."/>
            <person name="Bhalerao R.R."/>
            <person name="Bhalerao R.P."/>
            <person name="Blaudez D."/>
            <person name="Boerjan W."/>
            <person name="Brun A."/>
            <person name="Brunner A."/>
            <person name="Busov V."/>
            <person name="Campbell M."/>
            <person name="Carlson J."/>
            <person name="Chalot M."/>
            <person name="Chapman J."/>
            <person name="Chen G.L."/>
            <person name="Cooper D."/>
            <person name="Coutinho P.M."/>
            <person name="Couturier J."/>
            <person name="Covert S."/>
            <person name="Cronk Q."/>
            <person name="Cunningham R."/>
            <person name="Davis J."/>
            <person name="Degroeve S."/>
            <person name="Dejardin A."/>
            <person name="Depamphilis C."/>
            <person name="Detter J."/>
            <person name="Dirks B."/>
            <person name="Dubchak I."/>
            <person name="Duplessis S."/>
            <person name="Ehlting J."/>
            <person name="Ellis B."/>
            <person name="Gendler K."/>
            <person name="Goodstein D."/>
            <person name="Gribskov M."/>
            <person name="Grimwood J."/>
            <person name="Groover A."/>
            <person name="Gunter L."/>
            <person name="Hamberger B."/>
            <person name="Heinze B."/>
            <person name="Helariutta Y."/>
            <person name="Henrissat B."/>
            <person name="Holligan D."/>
            <person name="Holt R."/>
            <person name="Huang W."/>
            <person name="Islam-Faridi N."/>
            <person name="Jones S."/>
            <person name="Jones-Rhoades M."/>
            <person name="Jorgensen R."/>
            <person name="Joshi C."/>
            <person name="Kangasjarvi J."/>
            <person name="Karlsson J."/>
            <person name="Kelleher C."/>
            <person name="Kirkpatrick R."/>
            <person name="Kirst M."/>
            <person name="Kohler A."/>
            <person name="Kalluri U."/>
            <person name="Larimer F."/>
            <person name="Leebens-Mack J."/>
            <person name="Leple J.C."/>
            <person name="Locascio P."/>
            <person name="Lou Y."/>
            <person name="Lucas S."/>
            <person name="Martin F."/>
            <person name="Montanini B."/>
            <person name="Napoli C."/>
            <person name="Nelson D.R."/>
            <person name="Nelson C."/>
            <person name="Nieminen K."/>
            <person name="Nilsson O."/>
            <person name="Pereda V."/>
            <person name="Peter G."/>
            <person name="Philippe R."/>
            <person name="Pilate G."/>
            <person name="Poliakov A."/>
            <person name="Razumovskaya J."/>
            <person name="Richardson P."/>
            <person name="Rinaldi C."/>
            <person name="Ritland K."/>
            <person name="Rouze P."/>
            <person name="Ryaboy D."/>
            <person name="Schmutz J."/>
            <person name="Schrader J."/>
            <person name="Segerman B."/>
            <person name="Shin H."/>
            <person name="Siddiqui A."/>
            <person name="Sterky F."/>
            <person name="Terry A."/>
            <person name="Tsai C.J."/>
            <person name="Uberbacher E."/>
            <person name="Unneberg P."/>
            <person name="Vahala J."/>
            <person name="Wall K."/>
            <person name="Wessler S."/>
            <person name="Yang G."/>
            <person name="Yin T."/>
            <person name="Douglas C."/>
            <person name="Marra M."/>
            <person name="Sandberg G."/>
            <person name="Van de Peer Y."/>
            <person name="Rokhsar D."/>
        </authorList>
    </citation>
    <scope>NUCLEOTIDE SEQUENCE [LARGE SCALE GENOMIC DNA]</scope>
    <source>
        <strain evidence="2">cv. Nisqually</strain>
    </source>
</reference>
<dbReference type="EMBL" id="CM009306">
    <property type="protein sequence ID" value="PNS94889.1"/>
    <property type="molecule type" value="Genomic_DNA"/>
</dbReference>
<gene>
    <name evidence="1" type="ORF">POPTR_017G025700</name>
</gene>
<dbReference type="STRING" id="3694.A0A2K1X290"/>
<accession>A0A2K1X290</accession>
<protein>
    <submittedName>
        <fullName evidence="1">Uncharacterized protein</fullName>
    </submittedName>
</protein>
<dbReference type="PANTHER" id="PTHR12265">
    <property type="entry name" value="TRANSMEMBRANE PROTEIN 53"/>
    <property type="match status" value="1"/>
</dbReference>
<sequence>MTQNSTTQIKLTLTKFPAKEAGHIYDSSPVDFTSDMGRRSVIHPSVLKMSHPPRILSWMANGIGSGLDALFLYRLNHGLLSIGGLCTPLL</sequence>